<reference evidence="3" key="1">
    <citation type="submission" date="2022-11" db="EMBL/GenBank/DDBJ databases">
        <title>The characterization of three novel Bacteroidetes species and genomic analysis of their roles in tidal elemental geochemical cycles.</title>
        <authorList>
            <person name="Ma K.-J."/>
        </authorList>
    </citation>
    <scope>NUCLEOTIDE SEQUENCE</scope>
    <source>
        <strain evidence="3">M415</strain>
    </source>
</reference>
<dbReference type="GO" id="GO:0004045">
    <property type="term" value="F:peptidyl-tRNA hydrolase activity"/>
    <property type="evidence" value="ECO:0007669"/>
    <property type="project" value="UniProtKB-EC"/>
</dbReference>
<dbReference type="EMBL" id="JAPFQP010000001">
    <property type="protein sequence ID" value="MCX2718415.1"/>
    <property type="molecule type" value="Genomic_DNA"/>
</dbReference>
<dbReference type="AlphaFoldDB" id="A0AAE3MIP8"/>
<dbReference type="GO" id="GO:0003747">
    <property type="term" value="F:translation release factor activity"/>
    <property type="evidence" value="ECO:0007669"/>
    <property type="project" value="InterPro"/>
</dbReference>
<dbReference type="PANTHER" id="PTHR47814:SF1">
    <property type="entry name" value="PEPTIDYL-TRNA HYDROLASE ARFB"/>
    <property type="match status" value="1"/>
</dbReference>
<dbReference type="InterPro" id="IPR000352">
    <property type="entry name" value="Pep_chain_release_fac_I"/>
</dbReference>
<dbReference type="RefSeq" id="WP_266010473.1">
    <property type="nucleotide sequence ID" value="NZ_JAPFQP010000001.1"/>
</dbReference>
<feature type="compositionally biased region" description="Basic residues" evidence="1">
    <location>
        <begin position="100"/>
        <end position="117"/>
    </location>
</feature>
<evidence type="ECO:0000313" key="4">
    <source>
        <dbReference type="Proteomes" id="UP001207116"/>
    </source>
</evidence>
<name>A0AAE3MIP8_9FLAO</name>
<sequence>MDKQTLLNELIFKAVRSSGPGGQHANKVSSKVELNFDLEKSNALNEAEKTLLKKSLKNRLTTSGTLSLQCDDSRSQHQNKSLLVKRFLSLLEKGLEIPKSRKKTRPTKASVRKRLDTKKKQAEKKQQRQKPSSE</sequence>
<dbReference type="Pfam" id="PF00472">
    <property type="entry name" value="RF-1"/>
    <property type="match status" value="1"/>
</dbReference>
<organism evidence="3 4">
    <name type="scientific">Lentiprolixibacter aurantiacus</name>
    <dbReference type="NCBI Taxonomy" id="2993939"/>
    <lineage>
        <taxon>Bacteria</taxon>
        <taxon>Pseudomonadati</taxon>
        <taxon>Bacteroidota</taxon>
        <taxon>Flavobacteriia</taxon>
        <taxon>Flavobacteriales</taxon>
        <taxon>Flavobacteriaceae</taxon>
        <taxon>Lentiprolixibacter</taxon>
    </lineage>
</organism>
<dbReference type="EC" id="3.1.1.29" evidence="3"/>
<feature type="domain" description="Prokaryotic-type class I peptide chain release factors" evidence="2">
    <location>
        <begin position="8"/>
        <end position="128"/>
    </location>
</feature>
<dbReference type="GO" id="GO:0043022">
    <property type="term" value="F:ribosome binding"/>
    <property type="evidence" value="ECO:0007669"/>
    <property type="project" value="TreeGrafter"/>
</dbReference>
<dbReference type="NCBIfam" id="NF006718">
    <property type="entry name" value="PRK09256.1"/>
    <property type="match status" value="1"/>
</dbReference>
<keyword evidence="3" id="KW-0378">Hydrolase</keyword>
<dbReference type="Gene3D" id="3.30.160.20">
    <property type="match status" value="1"/>
</dbReference>
<dbReference type="PANTHER" id="PTHR47814">
    <property type="entry name" value="PEPTIDYL-TRNA HYDROLASE ARFB"/>
    <property type="match status" value="1"/>
</dbReference>
<evidence type="ECO:0000259" key="2">
    <source>
        <dbReference type="Pfam" id="PF00472"/>
    </source>
</evidence>
<dbReference type="GO" id="GO:0072344">
    <property type="term" value="P:rescue of stalled ribosome"/>
    <property type="evidence" value="ECO:0007669"/>
    <property type="project" value="TreeGrafter"/>
</dbReference>
<keyword evidence="4" id="KW-1185">Reference proteome</keyword>
<dbReference type="Proteomes" id="UP001207116">
    <property type="component" value="Unassembled WGS sequence"/>
</dbReference>
<protein>
    <submittedName>
        <fullName evidence="3">Alternative ribosome rescue aminoacyl-tRNA hydrolase ArfB</fullName>
        <ecNumber evidence="3">3.1.1.29</ecNumber>
    </submittedName>
</protein>
<proteinExistence type="predicted"/>
<feature type="compositionally biased region" description="Basic and acidic residues" evidence="1">
    <location>
        <begin position="118"/>
        <end position="134"/>
    </location>
</feature>
<gene>
    <name evidence="3" type="primary">arfB</name>
    <name evidence="3" type="ORF">OO016_02260</name>
</gene>
<accession>A0AAE3MIP8</accession>
<dbReference type="SUPFAM" id="SSF110916">
    <property type="entry name" value="Peptidyl-tRNA hydrolase domain-like"/>
    <property type="match status" value="1"/>
</dbReference>
<evidence type="ECO:0000313" key="3">
    <source>
        <dbReference type="EMBL" id="MCX2718415.1"/>
    </source>
</evidence>
<evidence type="ECO:0000256" key="1">
    <source>
        <dbReference type="SAM" id="MobiDB-lite"/>
    </source>
</evidence>
<feature type="region of interest" description="Disordered" evidence="1">
    <location>
        <begin position="95"/>
        <end position="134"/>
    </location>
</feature>
<comment type="caution">
    <text evidence="3">The sequence shown here is derived from an EMBL/GenBank/DDBJ whole genome shotgun (WGS) entry which is preliminary data.</text>
</comment>